<feature type="active site" evidence="1">
    <location>
        <position position="249"/>
    </location>
</feature>
<evidence type="ECO:0000313" key="4">
    <source>
        <dbReference type="EMBL" id="BCB81530.1"/>
    </source>
</evidence>
<dbReference type="SUPFAM" id="SSF140931">
    <property type="entry name" value="Fic-like"/>
    <property type="match status" value="1"/>
</dbReference>
<organism evidence="4 5">
    <name type="scientific">Phytohabitans flavus</name>
    <dbReference type="NCBI Taxonomy" id="1076124"/>
    <lineage>
        <taxon>Bacteria</taxon>
        <taxon>Bacillati</taxon>
        <taxon>Actinomycetota</taxon>
        <taxon>Actinomycetes</taxon>
        <taxon>Micromonosporales</taxon>
        <taxon>Micromonosporaceae</taxon>
    </lineage>
</organism>
<dbReference type="PROSITE" id="PS51459">
    <property type="entry name" value="FIDO"/>
    <property type="match status" value="1"/>
</dbReference>
<evidence type="ECO:0000313" key="5">
    <source>
        <dbReference type="Proteomes" id="UP000502508"/>
    </source>
</evidence>
<proteinExistence type="predicted"/>
<sequence>MSHKRGLSNKGVRLTFVDLTIFTPDAPGNLVGINGTDPLRGAWEHAAFIPHPLPLVPPDLSARTYRAVADSRAALAALDSTARRLPDPRIFRRPTLQAEAQSTSALEGTYAPLSEVLTADEDRPPNADLREVLNYVRMADAAFSWIEEGRPLNVGMLEVLQAVLVRGTRSESGESGSLRTQQVVIGRRKAAPADAHPVQAARFVPSPPGLDLRANLQDLLDWMSDKRVLEEIDPVVAAALAHYQFETLHPFHDGNGRIGRLLIVAHLLTQGVLLEPTLAVSPWFEARRSEYYDHLLAVSTKGAWDSFVRFFATGLESSANTTHERMNALVDVQDSMKERIRHSNLRADTAHALVDFAISRSTFTVRAVESNLEISYGRANVLVGQLVQLGVLAPVDTPTSSASRRFYAPDAYAVLVNWQ</sequence>
<keyword evidence="2" id="KW-0067">ATP-binding</keyword>
<dbReference type="KEGG" id="pfla:Pflav_079400"/>
<keyword evidence="2" id="KW-0547">Nucleotide-binding</keyword>
<dbReference type="EMBL" id="AP022870">
    <property type="protein sequence ID" value="BCB81530.1"/>
    <property type="molecule type" value="Genomic_DNA"/>
</dbReference>
<name>A0A6F8Y640_9ACTN</name>
<dbReference type="Pfam" id="PF02661">
    <property type="entry name" value="Fic"/>
    <property type="match status" value="1"/>
</dbReference>
<accession>A0A6F8Y640</accession>
<dbReference type="InterPro" id="IPR040198">
    <property type="entry name" value="Fido_containing"/>
</dbReference>
<feature type="domain" description="Fido" evidence="3">
    <location>
        <begin position="152"/>
        <end position="313"/>
    </location>
</feature>
<dbReference type="Gene3D" id="1.10.3290.10">
    <property type="entry name" value="Fido-like domain"/>
    <property type="match status" value="1"/>
</dbReference>
<protein>
    <recommendedName>
        <fullName evidence="3">Fido domain-containing protein</fullName>
    </recommendedName>
</protein>
<dbReference type="Pfam" id="PF13784">
    <property type="entry name" value="Fic_N"/>
    <property type="match status" value="1"/>
</dbReference>
<keyword evidence="5" id="KW-1185">Reference proteome</keyword>
<dbReference type="Proteomes" id="UP000502508">
    <property type="component" value="Chromosome"/>
</dbReference>
<gene>
    <name evidence="4" type="ORF">Pflav_079400</name>
</gene>
<dbReference type="PANTHER" id="PTHR13504">
    <property type="entry name" value="FIDO DOMAIN-CONTAINING PROTEIN DDB_G0283145"/>
    <property type="match status" value="1"/>
</dbReference>
<feature type="binding site" evidence="2">
    <location>
        <begin position="253"/>
        <end position="260"/>
    </location>
    <ligand>
        <name>ATP</name>
        <dbReference type="ChEBI" id="CHEBI:30616"/>
    </ligand>
</feature>
<evidence type="ECO:0000256" key="2">
    <source>
        <dbReference type="PIRSR" id="PIRSR640198-2"/>
    </source>
</evidence>
<evidence type="ECO:0000256" key="1">
    <source>
        <dbReference type="PIRSR" id="PIRSR640198-1"/>
    </source>
</evidence>
<dbReference type="PANTHER" id="PTHR13504:SF38">
    <property type="entry name" value="FIDO DOMAIN-CONTAINING PROTEIN"/>
    <property type="match status" value="1"/>
</dbReference>
<reference evidence="4 5" key="2">
    <citation type="submission" date="2020-03" db="EMBL/GenBank/DDBJ databases">
        <authorList>
            <person name="Ichikawa N."/>
            <person name="Kimura A."/>
            <person name="Kitahashi Y."/>
            <person name="Uohara A."/>
        </authorList>
    </citation>
    <scope>NUCLEOTIDE SEQUENCE [LARGE SCALE GENOMIC DNA]</scope>
    <source>
        <strain evidence="4 5">NBRC 107702</strain>
    </source>
</reference>
<dbReference type="AlphaFoldDB" id="A0A6F8Y640"/>
<dbReference type="InterPro" id="IPR036597">
    <property type="entry name" value="Fido-like_dom_sf"/>
</dbReference>
<feature type="binding site" evidence="2">
    <location>
        <begin position="291"/>
        <end position="292"/>
    </location>
    <ligand>
        <name>ATP</name>
        <dbReference type="ChEBI" id="CHEBI:30616"/>
    </ligand>
</feature>
<dbReference type="GO" id="GO:0005524">
    <property type="term" value="F:ATP binding"/>
    <property type="evidence" value="ECO:0007669"/>
    <property type="project" value="UniProtKB-KW"/>
</dbReference>
<reference evidence="4 5" key="1">
    <citation type="submission" date="2020-03" db="EMBL/GenBank/DDBJ databases">
        <title>Whole genome shotgun sequence of Phytohabitans flavus NBRC 107702.</title>
        <authorList>
            <person name="Komaki H."/>
            <person name="Tamura T."/>
        </authorList>
    </citation>
    <scope>NUCLEOTIDE SEQUENCE [LARGE SCALE GENOMIC DNA]</scope>
    <source>
        <strain evidence="4 5">NBRC 107702</strain>
    </source>
</reference>
<evidence type="ECO:0000259" key="3">
    <source>
        <dbReference type="PROSITE" id="PS51459"/>
    </source>
</evidence>
<dbReference type="InterPro" id="IPR025758">
    <property type="entry name" value="Fic/DOC_N"/>
</dbReference>
<dbReference type="InterPro" id="IPR003812">
    <property type="entry name" value="Fido"/>
</dbReference>